<feature type="transmembrane region" description="Helical" evidence="2">
    <location>
        <begin position="20"/>
        <end position="44"/>
    </location>
</feature>
<organism evidence="4 5">
    <name type="scientific">Basidiobolus ranarum</name>
    <dbReference type="NCBI Taxonomy" id="34480"/>
    <lineage>
        <taxon>Eukaryota</taxon>
        <taxon>Fungi</taxon>
        <taxon>Fungi incertae sedis</taxon>
        <taxon>Zoopagomycota</taxon>
        <taxon>Entomophthoromycotina</taxon>
        <taxon>Basidiobolomycetes</taxon>
        <taxon>Basidiobolales</taxon>
        <taxon>Basidiobolaceae</taxon>
        <taxon>Basidiobolus</taxon>
    </lineage>
</organism>
<feature type="domain" description="Polymerase/histidinol phosphatase N-terminal" evidence="3">
    <location>
        <begin position="84"/>
        <end position="152"/>
    </location>
</feature>
<comment type="caution">
    <text evidence="4">The sequence shown here is derived from an EMBL/GenBank/DDBJ whole genome shotgun (WGS) entry which is preliminary data.</text>
</comment>
<accession>A0ABR2X191</accession>
<dbReference type="InterPro" id="IPR004013">
    <property type="entry name" value="PHP_dom"/>
</dbReference>
<proteinExistence type="predicted"/>
<keyword evidence="2" id="KW-0812">Transmembrane</keyword>
<dbReference type="EMBL" id="JASJQH010000073">
    <property type="protein sequence ID" value="KAK9767514.1"/>
    <property type="molecule type" value="Genomic_DNA"/>
</dbReference>
<dbReference type="PANTHER" id="PTHR42924">
    <property type="entry name" value="EXONUCLEASE"/>
    <property type="match status" value="1"/>
</dbReference>
<dbReference type="InterPro" id="IPR016195">
    <property type="entry name" value="Pol/histidinol_Pase-like"/>
</dbReference>
<dbReference type="SMART" id="SM00481">
    <property type="entry name" value="POLIIIAc"/>
    <property type="match status" value="1"/>
</dbReference>
<dbReference type="Pfam" id="PF02811">
    <property type="entry name" value="PHP"/>
    <property type="match status" value="1"/>
</dbReference>
<protein>
    <recommendedName>
        <fullName evidence="3">Polymerase/histidinol phosphatase N-terminal domain-containing protein</fullName>
    </recommendedName>
</protein>
<feature type="transmembrane region" description="Helical" evidence="2">
    <location>
        <begin position="352"/>
        <end position="382"/>
    </location>
</feature>
<keyword evidence="5" id="KW-1185">Reference proteome</keyword>
<dbReference type="Gene3D" id="3.20.20.140">
    <property type="entry name" value="Metal-dependent hydrolases"/>
    <property type="match status" value="1"/>
</dbReference>
<reference evidence="4 5" key="1">
    <citation type="submission" date="2023-04" db="EMBL/GenBank/DDBJ databases">
        <title>Genome of Basidiobolus ranarum AG-B5.</title>
        <authorList>
            <person name="Stajich J.E."/>
            <person name="Carter-House D."/>
            <person name="Gryganskyi A."/>
        </authorList>
    </citation>
    <scope>NUCLEOTIDE SEQUENCE [LARGE SCALE GENOMIC DNA]</scope>
    <source>
        <strain evidence="4 5">AG-B5</strain>
    </source>
</reference>
<dbReference type="Proteomes" id="UP001479436">
    <property type="component" value="Unassembled WGS sequence"/>
</dbReference>
<evidence type="ECO:0000259" key="3">
    <source>
        <dbReference type="SMART" id="SM00481"/>
    </source>
</evidence>
<keyword evidence="2" id="KW-1133">Transmembrane helix</keyword>
<name>A0ABR2X191_9FUNG</name>
<dbReference type="SUPFAM" id="SSF89550">
    <property type="entry name" value="PHP domain-like"/>
    <property type="match status" value="1"/>
</dbReference>
<evidence type="ECO:0000313" key="5">
    <source>
        <dbReference type="Proteomes" id="UP001479436"/>
    </source>
</evidence>
<dbReference type="InterPro" id="IPR003141">
    <property type="entry name" value="Pol/His_phosphatase_N"/>
</dbReference>
<dbReference type="InterPro" id="IPR052018">
    <property type="entry name" value="PHP_domain"/>
</dbReference>
<evidence type="ECO:0000256" key="1">
    <source>
        <dbReference type="SAM" id="MobiDB-lite"/>
    </source>
</evidence>
<gene>
    <name evidence="4" type="ORF">K7432_002656</name>
</gene>
<evidence type="ECO:0000313" key="4">
    <source>
        <dbReference type="EMBL" id="KAK9767514.1"/>
    </source>
</evidence>
<keyword evidence="2" id="KW-0472">Membrane</keyword>
<dbReference type="PANTHER" id="PTHR42924:SF3">
    <property type="entry name" value="POLYMERASE_HISTIDINOL PHOSPHATASE N-TERMINAL DOMAIN-CONTAINING PROTEIN"/>
    <property type="match status" value="1"/>
</dbReference>
<evidence type="ECO:0000256" key="2">
    <source>
        <dbReference type="SAM" id="Phobius"/>
    </source>
</evidence>
<sequence>MMPTFSFLSTKIGPRTRSYLLACGCRALTLTFTLVFLITFVTLIKYHATPSSQDYSKLTFDWKVDPTKYLRTYDVNFGSYNVVLDGHTHTVYSDGRLTPEQIIQLSIANGYNAIVVSDHNTIEGGLEAQRIAREKYKDQIVVIPGQEYSSCRIHMNFLNINETIPFGPPFPTNEDLRKAIDRVHELGGLAVVNHIPWSNTTTYGYQVARLPDHPSREELVELGIDGIEVVNGDTLDLQSLDFIEQHPNQLFSITGGDVHYPGAAYAWTVMNVANFTVEGIMGELRKRKTSFLFNPTGTRPRVYAPINSAFEKVAPLTFLGDYFGNFYDDNRGMYSFQGSFCQPSHFTVHTSMFFYFVLYALAFFIAFEVIRAGVIAIAVFGGNQFKNWRIKRTGRGRGMPIFPEDNTQDLLLQTPDSSRPPSPTNNLTDPTLSPLLSEERV</sequence>
<feature type="region of interest" description="Disordered" evidence="1">
    <location>
        <begin position="410"/>
        <end position="441"/>
    </location>
</feature>